<dbReference type="SMART" id="SM00239">
    <property type="entry name" value="C2"/>
    <property type="match status" value="1"/>
</dbReference>
<name>E0VPQ6_PEDHC</name>
<keyword evidence="2" id="KW-0645">Protease</keyword>
<comment type="similarity">
    <text evidence="1">Belongs to the peptidase C2 family.</text>
</comment>
<dbReference type="EC" id="3.4.22.52" evidence="8"/>
<dbReference type="SUPFAM" id="SSF49562">
    <property type="entry name" value="C2 domain (Calcium/lipid-binding domain, CaLB)"/>
    <property type="match status" value="1"/>
</dbReference>
<dbReference type="InterPro" id="IPR001300">
    <property type="entry name" value="Peptidase_C2_calpain_cat"/>
</dbReference>
<dbReference type="PROSITE" id="PS50203">
    <property type="entry name" value="CALPAIN_CAT"/>
    <property type="match status" value="1"/>
</dbReference>
<dbReference type="CDD" id="cd00044">
    <property type="entry name" value="CysPc"/>
    <property type="match status" value="1"/>
</dbReference>
<evidence type="ECO:0000313" key="8">
    <source>
        <dbReference type="EMBL" id="EEB15363.1"/>
    </source>
</evidence>
<evidence type="ECO:0000256" key="4">
    <source>
        <dbReference type="ARBA" id="ARBA00022807"/>
    </source>
</evidence>
<comment type="caution">
    <text evidence="5">Lacks conserved residue(s) required for the propagation of feature annotation.</text>
</comment>
<dbReference type="PANTHER" id="PTHR10183">
    <property type="entry name" value="CALPAIN"/>
    <property type="match status" value="1"/>
</dbReference>
<dbReference type="MEROPS" id="C02.026"/>
<reference evidence="8" key="2">
    <citation type="submission" date="2007-04" db="EMBL/GenBank/DDBJ databases">
        <title>The genome of the human body louse.</title>
        <authorList>
            <consortium name="The Human Body Louse Genome Consortium"/>
            <person name="Kirkness E."/>
            <person name="Walenz B."/>
            <person name="Hass B."/>
            <person name="Bruggner R."/>
            <person name="Strausberg R."/>
        </authorList>
    </citation>
    <scope>NUCLEOTIDE SEQUENCE</scope>
    <source>
        <strain evidence="8">USDA</strain>
    </source>
</reference>
<dbReference type="SUPFAM" id="SSF49758">
    <property type="entry name" value="Calpain large subunit, middle domain (domain III)"/>
    <property type="match status" value="1"/>
</dbReference>
<dbReference type="PRINTS" id="PR00704">
    <property type="entry name" value="CALPAIN"/>
</dbReference>
<dbReference type="SUPFAM" id="SSF54001">
    <property type="entry name" value="Cysteine proteinases"/>
    <property type="match status" value="1"/>
</dbReference>
<dbReference type="SMART" id="SM00720">
    <property type="entry name" value="calpain_III"/>
    <property type="match status" value="1"/>
</dbReference>
<dbReference type="GO" id="GO:0005737">
    <property type="term" value="C:cytoplasm"/>
    <property type="evidence" value="ECO:0007669"/>
    <property type="project" value="TreeGrafter"/>
</dbReference>
<dbReference type="InterPro" id="IPR022684">
    <property type="entry name" value="Calpain_cysteine_protease"/>
</dbReference>
<proteinExistence type="inferred from homology"/>
<sequence>MMKSKYGKVEHYRDQKYEKIKKQLGEQGCIFTDLTFPACSGTLGTNTSDFSPAIEWKRPRDLSDRPRLFALNSYETKIQAGELSSNWIVSAFKILSGVRELCYKIVVNYPDQEWDAESEDKYAGIFHFRFWRFGKWVEVVVDDLLPTIDGKLACTHSSLKDEYWVSLVEKAYAKLHGSYEDLEDGHLSDVLVDMTGGVSEIIDLKSGECESDEDRRSDFLRLLTTEMANHSIISASVSASSPEELGQRTEVGLVRGQAYHVTAVKKIHLGDLKIRNLFKEKISVIRLRDTGIMKSGENKDDNPNWAKMKESYREKLGLYTDYGGEFWMPFEDFISNLEEISIIRLFNNNLFARGREWRESWVKGSWTIGHKGSLSDRSGGGNVDSETFLRNPQYLFEIESEEDEVTVQVLQWDGVEPSTPINETEVVRPRHRTLLIGFSILRVETNRKYRLHKILPFCQPLVSMDHQRKRELYYRGFFPAGKYLLVPTTYKPGAEGNFLIRMFSQGNLKLREVNRDTPKTRQNFFCISSPVLWITVITLKGAAGLGSSGKNVFCTIKCERDKVKSQMSKSHKEIEWNDIFIFYRKNPNRPIIIKVYSHRMLGRNKFLGWTELPASVNHLTSPLEATLLRKDNNPIENAIIKLDVLTEDNLMAV</sequence>
<dbReference type="InterPro" id="IPR038765">
    <property type="entry name" value="Papain-like_cys_pep_sf"/>
</dbReference>
<gene>
    <name evidence="9" type="primary">8233421</name>
    <name evidence="8" type="ORF">Phum_PHUM363230</name>
</gene>
<dbReference type="EMBL" id="DS235371">
    <property type="protein sequence ID" value="EEB15363.1"/>
    <property type="molecule type" value="Genomic_DNA"/>
</dbReference>
<dbReference type="HOGENOM" id="CLU_010982_3_2_1"/>
<dbReference type="InterPro" id="IPR035892">
    <property type="entry name" value="C2_domain_sf"/>
</dbReference>
<evidence type="ECO:0000256" key="5">
    <source>
        <dbReference type="PROSITE-ProRule" id="PRU00239"/>
    </source>
</evidence>
<evidence type="ECO:0000256" key="1">
    <source>
        <dbReference type="ARBA" id="ARBA00007623"/>
    </source>
</evidence>
<keyword evidence="4" id="KW-0788">Thiol protease</keyword>
<evidence type="ECO:0000259" key="7">
    <source>
        <dbReference type="PROSITE" id="PS50203"/>
    </source>
</evidence>
<keyword evidence="3 8" id="KW-0378">Hydrolase</keyword>
<dbReference type="GO" id="GO:0004198">
    <property type="term" value="F:calcium-dependent cysteine-type endopeptidase activity"/>
    <property type="evidence" value="ECO:0007669"/>
    <property type="project" value="UniProtKB-EC"/>
</dbReference>
<dbReference type="AlphaFoldDB" id="E0VPQ6"/>
<evidence type="ECO:0000313" key="10">
    <source>
        <dbReference type="Proteomes" id="UP000009046"/>
    </source>
</evidence>
<dbReference type="Pfam" id="PF01067">
    <property type="entry name" value="Calpain_III"/>
    <property type="match status" value="1"/>
</dbReference>
<dbReference type="CDD" id="cd04046">
    <property type="entry name" value="C2_Calpain"/>
    <property type="match status" value="1"/>
</dbReference>
<protein>
    <submittedName>
        <fullName evidence="8 9">Calpain-5, putative</fullName>
        <ecNumber evidence="8">3.4.22.52</ecNumber>
    </submittedName>
</protein>
<feature type="domain" description="C2" evidence="6">
    <location>
        <begin position="509"/>
        <end position="627"/>
    </location>
</feature>
<dbReference type="Proteomes" id="UP000009046">
    <property type="component" value="Unassembled WGS sequence"/>
</dbReference>
<evidence type="ECO:0000259" key="6">
    <source>
        <dbReference type="PROSITE" id="PS50004"/>
    </source>
</evidence>
<feature type="domain" description="Calpain catalytic" evidence="7">
    <location>
        <begin position="30"/>
        <end position="346"/>
    </location>
</feature>
<evidence type="ECO:0000313" key="9">
    <source>
        <dbReference type="EnsemblMetazoa" id="PHUM363230-PA"/>
    </source>
</evidence>
<dbReference type="InterPro" id="IPR022682">
    <property type="entry name" value="Calpain_domain_III"/>
</dbReference>
<dbReference type="InterPro" id="IPR033884">
    <property type="entry name" value="C2_Calpain"/>
</dbReference>
<evidence type="ECO:0000256" key="2">
    <source>
        <dbReference type="ARBA" id="ARBA00022670"/>
    </source>
</evidence>
<dbReference type="VEuPathDB" id="VectorBase:PHUM363230"/>
<dbReference type="EnsemblMetazoa" id="PHUM363230-RA">
    <property type="protein sequence ID" value="PHUM363230-PA"/>
    <property type="gene ID" value="PHUM363230"/>
</dbReference>
<dbReference type="RefSeq" id="XP_002428101.1">
    <property type="nucleotide sequence ID" value="XM_002428056.1"/>
</dbReference>
<reference evidence="9" key="3">
    <citation type="submission" date="2021-02" db="UniProtKB">
        <authorList>
            <consortium name="EnsemblMetazoa"/>
        </authorList>
    </citation>
    <scope>IDENTIFICATION</scope>
    <source>
        <strain evidence="9">USDA</strain>
    </source>
</reference>
<dbReference type="PROSITE" id="PS50004">
    <property type="entry name" value="C2"/>
    <property type="match status" value="1"/>
</dbReference>
<dbReference type="InterPro" id="IPR000008">
    <property type="entry name" value="C2_dom"/>
</dbReference>
<dbReference type="EMBL" id="AAZO01004220">
    <property type="status" value="NOT_ANNOTATED_CDS"/>
    <property type="molecule type" value="Genomic_DNA"/>
</dbReference>
<dbReference type="InterPro" id="IPR022683">
    <property type="entry name" value="Calpain_III"/>
</dbReference>
<dbReference type="OrthoDB" id="424753at2759"/>
<organism>
    <name type="scientific">Pediculus humanus subsp. corporis</name>
    <name type="common">Body louse</name>
    <dbReference type="NCBI Taxonomy" id="121224"/>
    <lineage>
        <taxon>Eukaryota</taxon>
        <taxon>Metazoa</taxon>
        <taxon>Ecdysozoa</taxon>
        <taxon>Arthropoda</taxon>
        <taxon>Hexapoda</taxon>
        <taxon>Insecta</taxon>
        <taxon>Pterygota</taxon>
        <taxon>Neoptera</taxon>
        <taxon>Paraneoptera</taxon>
        <taxon>Psocodea</taxon>
        <taxon>Troctomorpha</taxon>
        <taxon>Phthiraptera</taxon>
        <taxon>Anoplura</taxon>
        <taxon>Pediculidae</taxon>
        <taxon>Pediculus</taxon>
    </lineage>
</organism>
<dbReference type="KEGG" id="phu:Phum_PHUM363230"/>
<keyword evidence="10" id="KW-1185">Reference proteome</keyword>
<dbReference type="Pfam" id="PF00648">
    <property type="entry name" value="Peptidase_C2"/>
    <property type="match status" value="1"/>
</dbReference>
<reference evidence="8" key="1">
    <citation type="submission" date="2007-04" db="EMBL/GenBank/DDBJ databases">
        <title>Annotation of Pediculus humanus corporis strain USDA.</title>
        <authorList>
            <person name="Kirkness E."/>
            <person name="Hannick L."/>
            <person name="Hass B."/>
            <person name="Bruggner R."/>
            <person name="Lawson D."/>
            <person name="Bidwell S."/>
            <person name="Joardar V."/>
            <person name="Caler E."/>
            <person name="Walenz B."/>
            <person name="Inman J."/>
            <person name="Schobel S."/>
            <person name="Galinsky K."/>
            <person name="Amedeo P."/>
            <person name="Strausberg R."/>
        </authorList>
    </citation>
    <scope>NUCLEOTIDE SEQUENCE</scope>
    <source>
        <strain evidence="8">USDA</strain>
    </source>
</reference>
<dbReference type="Gene3D" id="2.60.120.380">
    <property type="match status" value="1"/>
</dbReference>
<dbReference type="Gene3D" id="3.90.70.10">
    <property type="entry name" value="Cysteine proteinases"/>
    <property type="match status" value="1"/>
</dbReference>
<dbReference type="CTD" id="8233421"/>
<evidence type="ECO:0000256" key="3">
    <source>
        <dbReference type="ARBA" id="ARBA00022801"/>
    </source>
</evidence>
<dbReference type="SMART" id="SM00230">
    <property type="entry name" value="CysPc"/>
    <property type="match status" value="1"/>
</dbReference>
<dbReference type="OMA" id="WKFFGEW"/>
<dbReference type="InParanoid" id="E0VPQ6"/>
<dbReference type="PANTHER" id="PTHR10183:SF379">
    <property type="entry name" value="CALPAIN-5"/>
    <property type="match status" value="1"/>
</dbReference>
<dbReference type="eggNOG" id="KOG0045">
    <property type="taxonomic scope" value="Eukaryota"/>
</dbReference>
<dbReference type="Gene3D" id="2.60.40.150">
    <property type="entry name" value="C2 domain"/>
    <property type="match status" value="1"/>
</dbReference>
<dbReference type="STRING" id="121224.E0VPQ6"/>
<dbReference type="Pfam" id="PF00168">
    <property type="entry name" value="C2"/>
    <property type="match status" value="1"/>
</dbReference>
<dbReference type="GO" id="GO:0006508">
    <property type="term" value="P:proteolysis"/>
    <property type="evidence" value="ECO:0007669"/>
    <property type="project" value="UniProtKB-KW"/>
</dbReference>
<dbReference type="InterPro" id="IPR036213">
    <property type="entry name" value="Calpain_III_sf"/>
</dbReference>
<dbReference type="GeneID" id="8233421"/>
<accession>E0VPQ6</accession>